<keyword evidence="3" id="KW-1185">Reference proteome</keyword>
<accession>A0A1D2YSG8</accession>
<feature type="transmembrane region" description="Helical" evidence="1">
    <location>
        <begin position="6"/>
        <end position="34"/>
    </location>
</feature>
<organism evidence="2 3">
    <name type="scientific">Vulcanibacillus modesticaldus</name>
    <dbReference type="NCBI Taxonomy" id="337097"/>
    <lineage>
        <taxon>Bacteria</taxon>
        <taxon>Bacillati</taxon>
        <taxon>Bacillota</taxon>
        <taxon>Bacilli</taxon>
        <taxon>Bacillales</taxon>
        <taxon>Bacillaceae</taxon>
        <taxon>Vulcanibacillus</taxon>
    </lineage>
</organism>
<evidence type="ECO:0000313" key="2">
    <source>
        <dbReference type="EMBL" id="OEF97240.1"/>
    </source>
</evidence>
<proteinExistence type="predicted"/>
<dbReference type="RefSeq" id="WP_069657453.1">
    <property type="nucleotide sequence ID" value="NZ_MIJF01000067.1"/>
</dbReference>
<keyword evidence="1" id="KW-1133">Transmembrane helix</keyword>
<name>A0A1D2YSG8_9BACI</name>
<evidence type="ECO:0000256" key="1">
    <source>
        <dbReference type="SAM" id="Phobius"/>
    </source>
</evidence>
<evidence type="ECO:0000313" key="3">
    <source>
        <dbReference type="Proteomes" id="UP000243739"/>
    </source>
</evidence>
<dbReference type="OrthoDB" id="9790504at2"/>
<dbReference type="AlphaFoldDB" id="A0A1D2YSG8"/>
<feature type="transmembrane region" description="Helical" evidence="1">
    <location>
        <begin position="115"/>
        <end position="139"/>
    </location>
</feature>
<keyword evidence="1" id="KW-0812">Transmembrane</keyword>
<dbReference type="InterPro" id="IPR020144">
    <property type="entry name" value="SpoVAB"/>
</dbReference>
<dbReference type="Pfam" id="PF13782">
    <property type="entry name" value="SpoVAB"/>
    <property type="match status" value="1"/>
</dbReference>
<protein>
    <submittedName>
        <fullName evidence="2">Stage V sporulation protein AB</fullName>
    </submittedName>
</protein>
<keyword evidence="1" id="KW-0472">Membrane</keyword>
<sequence length="141" mass="15523">MMIWQSILLVIVGLAGGFVVGSGFVAFITVLDIVPRLTQLIKGFKYISWFQRALIYGAVTFTWLDFRGIVLNLPSLFSLIFGAFAGMFVGMLAAALTEVLNVLPIFAKRLNMANAILFLLMAMVLGKVTGSLFHLLVYIDK</sequence>
<reference evidence="2 3" key="1">
    <citation type="submission" date="2016-09" db="EMBL/GenBank/DDBJ databases">
        <title>Draft genome sequence for the type strain of Vulcanibacillus modesticaldus BR, a strictly anaerobic, moderately thermophilic, and nitrate-reducing bacterium from deep sea-hydrothermal vents of the Mid-Atlantic Ridge.</title>
        <authorList>
            <person name="Abin C.A."/>
            <person name="Hollibaugh J.T."/>
        </authorList>
    </citation>
    <scope>NUCLEOTIDE SEQUENCE [LARGE SCALE GENOMIC DNA]</scope>
    <source>
        <strain evidence="2 3">BR</strain>
    </source>
</reference>
<dbReference type="Proteomes" id="UP000243739">
    <property type="component" value="Unassembled WGS sequence"/>
</dbReference>
<feature type="transmembrane region" description="Helical" evidence="1">
    <location>
        <begin position="76"/>
        <end position="103"/>
    </location>
</feature>
<dbReference type="EMBL" id="MIJF01000067">
    <property type="protein sequence ID" value="OEF97240.1"/>
    <property type="molecule type" value="Genomic_DNA"/>
</dbReference>
<gene>
    <name evidence="2" type="ORF">BHF71_03640</name>
</gene>
<dbReference type="STRING" id="337097.BHF71_03640"/>
<feature type="transmembrane region" description="Helical" evidence="1">
    <location>
        <begin position="46"/>
        <end position="64"/>
    </location>
</feature>
<comment type="caution">
    <text evidence="2">The sequence shown here is derived from an EMBL/GenBank/DDBJ whole genome shotgun (WGS) entry which is preliminary data.</text>
</comment>